<sequence length="272" mass="29376">MEKILESFLEVAPVLKDIFQEDIVVAVADTNEFLYYRKGDTLDLHIKIGQKLSVDEPLYKTIHDGEIYVVTVAEEVYGVPFKSVSYPIKNSQGKVIGGVGIGKSLTGHLKVEQATESMFSSLQQTNASIEEIAANSQKLLCSMNNIVDSAESTGEKIKETDGILNIITGISSQSNLLALNAAIEAARAGEAGRGFSVVADEMRKLSQISGESAKKISKLLLEMRGAIDEVIKEINSTKIMAESQAASTEEITSTLEGVTSNSEVLVNMTRNV</sequence>
<dbReference type="RefSeq" id="WP_073538784.1">
    <property type="nucleotide sequence ID" value="NZ_CP018335.1"/>
</dbReference>
<reference evidence="4 5" key="1">
    <citation type="submission" date="2016-12" db="EMBL/GenBank/DDBJ databases">
        <title>Complete genome sequence of Clostridium kluyveri JZZ isolated from the pit mud of a Chinese flavor liquor-making factory.</title>
        <authorList>
            <person name="Wang Y."/>
        </authorList>
    </citation>
    <scope>NUCLEOTIDE SEQUENCE [LARGE SCALE GENOMIC DNA]</scope>
    <source>
        <strain evidence="4 5">JZZ</strain>
    </source>
</reference>
<dbReference type="EMBL" id="CP018335">
    <property type="protein sequence ID" value="APM39149.1"/>
    <property type="molecule type" value="Genomic_DNA"/>
</dbReference>
<name>A0A1L5F834_CLOKL</name>
<dbReference type="AlphaFoldDB" id="A0A1L5F834"/>
<feature type="domain" description="Methyl-accepting transducer" evidence="3">
    <location>
        <begin position="111"/>
        <end position="272"/>
    </location>
</feature>
<protein>
    <submittedName>
        <fullName evidence="4">Chemotaxis protein</fullName>
    </submittedName>
</protein>
<dbReference type="Pfam" id="PF00015">
    <property type="entry name" value="MCPsignal"/>
    <property type="match status" value="1"/>
</dbReference>
<gene>
    <name evidence="4" type="ORF">BS101_10530</name>
</gene>
<keyword evidence="1 2" id="KW-0807">Transducer</keyword>
<evidence type="ECO:0000259" key="3">
    <source>
        <dbReference type="PROSITE" id="PS50111"/>
    </source>
</evidence>
<evidence type="ECO:0000313" key="4">
    <source>
        <dbReference type="EMBL" id="APM39149.1"/>
    </source>
</evidence>
<evidence type="ECO:0000256" key="2">
    <source>
        <dbReference type="PROSITE-ProRule" id="PRU00284"/>
    </source>
</evidence>
<dbReference type="SUPFAM" id="SSF103190">
    <property type="entry name" value="Sensory domain-like"/>
    <property type="match status" value="1"/>
</dbReference>
<proteinExistence type="predicted"/>
<organism evidence="4 5">
    <name type="scientific">Clostridium kluyveri</name>
    <dbReference type="NCBI Taxonomy" id="1534"/>
    <lineage>
        <taxon>Bacteria</taxon>
        <taxon>Bacillati</taxon>
        <taxon>Bacillota</taxon>
        <taxon>Clostridia</taxon>
        <taxon>Eubacteriales</taxon>
        <taxon>Clostridiaceae</taxon>
        <taxon>Clostridium</taxon>
    </lineage>
</organism>
<dbReference type="PROSITE" id="PS50111">
    <property type="entry name" value="CHEMOTAXIS_TRANSDUC_2"/>
    <property type="match status" value="1"/>
</dbReference>
<dbReference type="PANTHER" id="PTHR32089:SF112">
    <property type="entry name" value="LYSOZYME-LIKE PROTEIN-RELATED"/>
    <property type="match status" value="1"/>
</dbReference>
<dbReference type="SMART" id="SM00283">
    <property type="entry name" value="MA"/>
    <property type="match status" value="1"/>
</dbReference>
<dbReference type="InterPro" id="IPR029151">
    <property type="entry name" value="Sensor-like_sf"/>
</dbReference>
<dbReference type="Proteomes" id="UP000184604">
    <property type="component" value="Chromosome"/>
</dbReference>
<dbReference type="SUPFAM" id="SSF58104">
    <property type="entry name" value="Methyl-accepting chemotaxis protein (MCP) signaling domain"/>
    <property type="match status" value="1"/>
</dbReference>
<evidence type="ECO:0000313" key="5">
    <source>
        <dbReference type="Proteomes" id="UP000184604"/>
    </source>
</evidence>
<dbReference type="Gene3D" id="1.10.287.950">
    <property type="entry name" value="Methyl-accepting chemotaxis protein"/>
    <property type="match status" value="1"/>
</dbReference>
<dbReference type="GO" id="GO:0007165">
    <property type="term" value="P:signal transduction"/>
    <property type="evidence" value="ECO:0007669"/>
    <property type="project" value="UniProtKB-KW"/>
</dbReference>
<evidence type="ECO:0000256" key="1">
    <source>
        <dbReference type="ARBA" id="ARBA00023224"/>
    </source>
</evidence>
<dbReference type="InterPro" id="IPR004089">
    <property type="entry name" value="MCPsignal_dom"/>
</dbReference>
<accession>A0A1L5F834</accession>
<dbReference type="PANTHER" id="PTHR32089">
    <property type="entry name" value="METHYL-ACCEPTING CHEMOTAXIS PROTEIN MCPB"/>
    <property type="match status" value="1"/>
</dbReference>
<dbReference type="OrthoDB" id="9807021at2"/>
<dbReference type="GO" id="GO:0016020">
    <property type="term" value="C:membrane"/>
    <property type="evidence" value="ECO:0007669"/>
    <property type="project" value="InterPro"/>
</dbReference>